<dbReference type="Proteomes" id="UP001519064">
    <property type="component" value="Unassembled WGS sequence"/>
</dbReference>
<sequence>MPDRKEHGTVEHRVCGAHIELHPAHLAALRVIPGDLPEAGPGELHGALRCALEADHSGRHYGLARSLPMDSPGEVWACWSGGRQPSGAISLPDCAALNPADPDEACVLFNEHAGEHSWALADPEEDALRSQLGLF</sequence>
<keyword evidence="2" id="KW-1185">Reference proteome</keyword>
<evidence type="ECO:0000313" key="2">
    <source>
        <dbReference type="Proteomes" id="UP001519064"/>
    </source>
</evidence>
<name>A0ABS3XLU1_9ACTN</name>
<proteinExistence type="predicted"/>
<accession>A0ABS3XLU1</accession>
<dbReference type="RefSeq" id="WP_209243512.1">
    <property type="nucleotide sequence ID" value="NZ_JADKMA010000283.1"/>
</dbReference>
<evidence type="ECO:0000313" key="1">
    <source>
        <dbReference type="EMBL" id="MBO8196306.1"/>
    </source>
</evidence>
<comment type="caution">
    <text evidence="1">The sequence shown here is derived from an EMBL/GenBank/DDBJ whole genome shotgun (WGS) entry which is preliminary data.</text>
</comment>
<organism evidence="1 2">
    <name type="scientific">Streptomyces oryzae</name>
    <dbReference type="NCBI Taxonomy" id="1434886"/>
    <lineage>
        <taxon>Bacteria</taxon>
        <taxon>Bacillati</taxon>
        <taxon>Actinomycetota</taxon>
        <taxon>Actinomycetes</taxon>
        <taxon>Kitasatosporales</taxon>
        <taxon>Streptomycetaceae</taxon>
        <taxon>Streptomyces</taxon>
    </lineage>
</organism>
<reference evidence="1 2" key="1">
    <citation type="submission" date="2020-11" db="EMBL/GenBank/DDBJ databases">
        <title>Streptomyces spirodelae sp. nov., isolated from duckweed.</title>
        <authorList>
            <person name="Saimee Y."/>
            <person name="Duangmal K."/>
        </authorList>
    </citation>
    <scope>NUCLEOTIDE SEQUENCE [LARGE SCALE GENOMIC DNA]</scope>
    <source>
        <strain evidence="1 2">S16-07</strain>
    </source>
</reference>
<gene>
    <name evidence="1" type="ORF">ITI46_32395</name>
</gene>
<protein>
    <submittedName>
        <fullName evidence="1">Uncharacterized protein</fullName>
    </submittedName>
</protein>
<dbReference type="EMBL" id="JADKMA010000283">
    <property type="protein sequence ID" value="MBO8196306.1"/>
    <property type="molecule type" value="Genomic_DNA"/>
</dbReference>